<feature type="region of interest" description="Disordered" evidence="1">
    <location>
        <begin position="227"/>
        <end position="258"/>
    </location>
</feature>
<dbReference type="Pfam" id="PF24042">
    <property type="entry name" value="DUF7351"/>
    <property type="match status" value="1"/>
</dbReference>
<evidence type="ECO:0000313" key="4">
    <source>
        <dbReference type="EMBL" id="ELY55431.1"/>
    </source>
</evidence>
<evidence type="ECO:0000256" key="1">
    <source>
        <dbReference type="SAM" id="MobiDB-lite"/>
    </source>
</evidence>
<dbReference type="EMBL" id="AOIB01000031">
    <property type="protein sequence ID" value="ELY55431.1"/>
    <property type="molecule type" value="Genomic_DNA"/>
</dbReference>
<accession>L9X1T7</accession>
<feature type="compositionally biased region" description="Basic residues" evidence="1">
    <location>
        <begin position="245"/>
        <end position="258"/>
    </location>
</feature>
<protein>
    <recommendedName>
        <fullName evidence="6">ArsR family transcriptional regulator</fullName>
    </recommendedName>
</protein>
<keyword evidence="5" id="KW-1185">Reference proteome</keyword>
<dbReference type="RefSeq" id="WP_005558318.1">
    <property type="nucleotide sequence ID" value="NZ_AOIB01000031.1"/>
</dbReference>
<feature type="domain" description="DUF7347" evidence="2">
    <location>
        <begin position="8"/>
        <end position="93"/>
    </location>
</feature>
<dbReference type="Gene3D" id="1.10.10.10">
    <property type="entry name" value="Winged helix-like DNA-binding domain superfamily/Winged helix DNA-binding domain"/>
    <property type="match status" value="1"/>
</dbReference>
<evidence type="ECO:0008006" key="6">
    <source>
        <dbReference type="Google" id="ProtNLM"/>
    </source>
</evidence>
<dbReference type="InterPro" id="IPR055771">
    <property type="entry name" value="DUF7347"/>
</dbReference>
<organism evidence="4 5">
    <name type="scientific">Natronococcus amylolyticus DSM 10524</name>
    <dbReference type="NCBI Taxonomy" id="1227497"/>
    <lineage>
        <taxon>Archaea</taxon>
        <taxon>Methanobacteriati</taxon>
        <taxon>Methanobacteriota</taxon>
        <taxon>Stenosarchaea group</taxon>
        <taxon>Halobacteria</taxon>
        <taxon>Halobacteriales</taxon>
        <taxon>Natrialbaceae</taxon>
        <taxon>Natronococcus</taxon>
    </lineage>
</organism>
<evidence type="ECO:0000259" key="3">
    <source>
        <dbReference type="Pfam" id="PF24042"/>
    </source>
</evidence>
<reference evidence="4 5" key="1">
    <citation type="journal article" date="2014" name="PLoS Genet.">
        <title>Phylogenetically driven sequencing of extremely halophilic archaea reveals strategies for static and dynamic osmo-response.</title>
        <authorList>
            <person name="Becker E.A."/>
            <person name="Seitzer P.M."/>
            <person name="Tritt A."/>
            <person name="Larsen D."/>
            <person name="Krusor M."/>
            <person name="Yao A.I."/>
            <person name="Wu D."/>
            <person name="Madern D."/>
            <person name="Eisen J.A."/>
            <person name="Darling A.E."/>
            <person name="Facciotti M.T."/>
        </authorList>
    </citation>
    <scope>NUCLEOTIDE SEQUENCE [LARGE SCALE GENOMIC DNA]</scope>
    <source>
        <strain evidence="4 5">DSM 10524</strain>
    </source>
</reference>
<dbReference type="AlphaFoldDB" id="L9X1T7"/>
<name>L9X1T7_9EURY</name>
<dbReference type="OrthoDB" id="8482at2157"/>
<evidence type="ECO:0000313" key="5">
    <source>
        <dbReference type="Proteomes" id="UP000011688"/>
    </source>
</evidence>
<evidence type="ECO:0000259" key="2">
    <source>
        <dbReference type="Pfam" id="PF24038"/>
    </source>
</evidence>
<dbReference type="Pfam" id="PF24038">
    <property type="entry name" value="DUF7347"/>
    <property type="match status" value="1"/>
</dbReference>
<dbReference type="InterPro" id="IPR055775">
    <property type="entry name" value="DUF7351"/>
</dbReference>
<proteinExistence type="predicted"/>
<dbReference type="Proteomes" id="UP000011688">
    <property type="component" value="Unassembled WGS sequence"/>
</dbReference>
<comment type="caution">
    <text evidence="4">The sequence shown here is derived from an EMBL/GenBank/DDBJ whole genome shotgun (WGS) entry which is preliminary data.</text>
</comment>
<dbReference type="eggNOG" id="arCOG03860">
    <property type="taxonomic scope" value="Archaea"/>
</dbReference>
<gene>
    <name evidence="4" type="ORF">C491_16997</name>
</gene>
<feature type="domain" description="DUF7351" evidence="3">
    <location>
        <begin position="110"/>
        <end position="189"/>
    </location>
</feature>
<dbReference type="InterPro" id="IPR036388">
    <property type="entry name" value="WH-like_DNA-bd_sf"/>
</dbReference>
<sequence length="258" mass="28402">MVENKDAAAAFGVLADATRIAILRAFARALEGADVGSDDPFPALAFSEVYDRVDVDSTSQLSYHLEQLDDTHLRRTDDGWTFTLAGESIVRLVLSGTYAGDVDFDPVPVDTPCPVCDAEALRVVVEDLLLFWACEDCERRMGGLPVTPAQVRGRDPEAVLSSATTRMVTRYWRFRENACPDCGGAGNRTAGIGRVRRHPRVDRGRALSAVSAFDPRTALDLARLPPRLDRVPLGPRSRRPDVRLPRTHRARHGRPMGN</sequence>